<feature type="region of interest" description="Disordered" evidence="1">
    <location>
        <begin position="1"/>
        <end position="57"/>
    </location>
</feature>
<keyword evidence="3" id="KW-1185">Reference proteome</keyword>
<name>A0AAV2RAF1_MEGNR</name>
<organism evidence="2 3">
    <name type="scientific">Meganyctiphanes norvegica</name>
    <name type="common">Northern krill</name>
    <name type="synonym">Thysanopoda norvegica</name>
    <dbReference type="NCBI Taxonomy" id="48144"/>
    <lineage>
        <taxon>Eukaryota</taxon>
        <taxon>Metazoa</taxon>
        <taxon>Ecdysozoa</taxon>
        <taxon>Arthropoda</taxon>
        <taxon>Crustacea</taxon>
        <taxon>Multicrustacea</taxon>
        <taxon>Malacostraca</taxon>
        <taxon>Eumalacostraca</taxon>
        <taxon>Eucarida</taxon>
        <taxon>Euphausiacea</taxon>
        <taxon>Euphausiidae</taxon>
        <taxon>Meganyctiphanes</taxon>
    </lineage>
</organism>
<comment type="caution">
    <text evidence="2">The sequence shown here is derived from an EMBL/GenBank/DDBJ whole genome shotgun (WGS) entry which is preliminary data.</text>
</comment>
<evidence type="ECO:0000256" key="1">
    <source>
        <dbReference type="SAM" id="MobiDB-lite"/>
    </source>
</evidence>
<dbReference type="EMBL" id="CAXKWB010017560">
    <property type="protein sequence ID" value="CAL4119234.1"/>
    <property type="molecule type" value="Genomic_DNA"/>
</dbReference>
<dbReference type="Proteomes" id="UP001497623">
    <property type="component" value="Unassembled WGS sequence"/>
</dbReference>
<protein>
    <recommendedName>
        <fullName evidence="4">VWFA domain-containing protein</fullName>
    </recommendedName>
</protein>
<evidence type="ECO:0008006" key="4">
    <source>
        <dbReference type="Google" id="ProtNLM"/>
    </source>
</evidence>
<reference evidence="2 3" key="1">
    <citation type="submission" date="2024-05" db="EMBL/GenBank/DDBJ databases">
        <authorList>
            <person name="Wallberg A."/>
        </authorList>
    </citation>
    <scope>NUCLEOTIDE SEQUENCE [LARGE SCALE GENOMIC DNA]</scope>
</reference>
<evidence type="ECO:0000313" key="3">
    <source>
        <dbReference type="Proteomes" id="UP001497623"/>
    </source>
</evidence>
<dbReference type="AlphaFoldDB" id="A0AAV2RAF1"/>
<proteinExistence type="predicted"/>
<evidence type="ECO:0000313" key="2">
    <source>
        <dbReference type="EMBL" id="CAL4119234.1"/>
    </source>
</evidence>
<sequence length="1112" mass="127368">MDDPDGTNGGPSNWNPPPVYPGVPERYVSTTDRQRETQMQEQWRVPPLVPPDGCPEMEAAEEDNAMDADDSGGVSNTDAKLYMIKEQNSNGGGKIHSLLKMPSKFPASFNSENESSRIAHLRKQSTLNIFMGDVSESMAMYWPKVVVGWNRYVFPKLVGRTMVYTYGARVNFKHNTSEITKEDFDRDPHDNLTGALMTILEEIYMCKEKYINVFIVSDGGHSVTNCQPETVLNRMRLAEGKIVVVYVIGCGNEFPVSYSKGIRSQLHSGSSNLPTLFWANDEEENGDVLQQFTDISQHLEGGEASPQIELSVPGYILPKIQPQQMFHLDDYIYFDQGPDTLPEIELKSSRNDLDLLQLTPQDITSDILLDKVFIQWIGEMRKLRNRKVNIPEGILDFMKTLYDSTLNYSNKIARNLGNNDNDRLSKKTSLGYETKFRTIKNSVKALLTGEQYQDETDLAKRNLCTTVFTDKYAIKNLQSKGHKDSDFINDVKEFREVYRNCQANLASLEVSKDDCCTITGDSTLSDLQNNEFTQLLDYNKFEFLKQFTISGFPVYAPTCNSVQINSWTYRIRRILTSPNAILSQVAMEGMAESNPDGMGLKHKEMNVQKDRTDTKFNAIIPVFPPDIAIFLQPIMRTKLYAMCCTFAILKTPHIVDFNVHMAALGVAWIHLLFKFPIQPRPEYVQYQIKCIEATAGNYSDRRSFANYRNILKSNPIQAIIPESTTKVYGKILKCESLIKPIFILHLAKLSGKIVEISEIRRILELILLEYIGRCLSNYEKRHTPYCDFFAENMSDKEQREKFVKKNVTPSQRKIVNKEENLLLEFYYYHHCEKVAKIEAKEEVKLCASQLVENVPIKVSVEKVKNLQNICSCGDVSWITLQTFAKEIGLPDDDIKTLFSDINVFRYVAHALKHPNSHERLKTLLSEYSVYENEVKEKVKAEIAKDLCRSLFDSIMNEKLTSWSNAYREAHKEIVQPMTKSQIIQEASLQGITVNEENFDEVYKRFRPHVGLLGNACQCKKCPWYLKPHRSYNQHNFAERQTSPSFPHALHITTQKYRDSSVDEIIRMIFSGKCTKAKKGGNRKRKLENEDITNSLRHDISGLKDKYLQLPCD</sequence>
<gene>
    <name evidence="2" type="ORF">MNOR_LOCUS21626</name>
</gene>
<accession>A0AAV2RAF1</accession>